<gene>
    <name evidence="9" type="ORF">OXX778_LOCUS7907</name>
</gene>
<evidence type="ECO:0000313" key="9">
    <source>
        <dbReference type="EMBL" id="CAF0829866.1"/>
    </source>
</evidence>
<keyword evidence="4" id="KW-1015">Disulfide bond</keyword>
<evidence type="ECO:0000256" key="4">
    <source>
        <dbReference type="ARBA" id="ARBA00023157"/>
    </source>
</evidence>
<name>A0A813UXY7_9BILA</name>
<dbReference type="SMART" id="SM00020">
    <property type="entry name" value="Tryp_SPc"/>
    <property type="match status" value="1"/>
</dbReference>
<comment type="caution">
    <text evidence="9">The sequence shown here is derived from an EMBL/GenBank/DDBJ whole genome shotgun (WGS) entry which is preliminary data.</text>
</comment>
<dbReference type="PANTHER" id="PTHR24252:SF8">
    <property type="entry name" value="ACROSIN"/>
    <property type="match status" value="1"/>
</dbReference>
<dbReference type="InterPro" id="IPR001314">
    <property type="entry name" value="Peptidase_S1A"/>
</dbReference>
<proteinExistence type="inferred from homology"/>
<dbReference type="PRINTS" id="PR00722">
    <property type="entry name" value="CHYMOTRYPSIN"/>
</dbReference>
<dbReference type="SUPFAM" id="SSF50494">
    <property type="entry name" value="Trypsin-like serine proteases"/>
    <property type="match status" value="1"/>
</dbReference>
<dbReference type="EMBL" id="CAJNOC010001046">
    <property type="protein sequence ID" value="CAF0829866.1"/>
    <property type="molecule type" value="Genomic_DNA"/>
</dbReference>
<dbReference type="InterPro" id="IPR033116">
    <property type="entry name" value="TRYPSIN_SER"/>
</dbReference>
<keyword evidence="7" id="KW-0812">Transmembrane</keyword>
<dbReference type="Proteomes" id="UP000663879">
    <property type="component" value="Unassembled WGS sequence"/>
</dbReference>
<dbReference type="EC" id="3.4.21.10" evidence="2"/>
<evidence type="ECO:0000256" key="1">
    <source>
        <dbReference type="ARBA" id="ARBA00001656"/>
    </source>
</evidence>
<dbReference type="PROSITE" id="PS50240">
    <property type="entry name" value="TRYPSIN_DOM"/>
    <property type="match status" value="1"/>
</dbReference>
<evidence type="ECO:0000313" key="10">
    <source>
        <dbReference type="Proteomes" id="UP000663879"/>
    </source>
</evidence>
<comment type="similarity">
    <text evidence="5">Belongs to the peptidase S1 family. CLIP subfamily.</text>
</comment>
<dbReference type="AlphaFoldDB" id="A0A813UXY7"/>
<accession>A0A813UXY7</accession>
<evidence type="ECO:0000256" key="2">
    <source>
        <dbReference type="ARBA" id="ARBA00012050"/>
    </source>
</evidence>
<keyword evidence="10" id="KW-1185">Reference proteome</keyword>
<keyword evidence="7" id="KW-1133">Transmembrane helix</keyword>
<organism evidence="9 10">
    <name type="scientific">Brachionus calyciflorus</name>
    <dbReference type="NCBI Taxonomy" id="104777"/>
    <lineage>
        <taxon>Eukaryota</taxon>
        <taxon>Metazoa</taxon>
        <taxon>Spiralia</taxon>
        <taxon>Gnathifera</taxon>
        <taxon>Rotifera</taxon>
        <taxon>Eurotatoria</taxon>
        <taxon>Monogononta</taxon>
        <taxon>Pseudotrocha</taxon>
        <taxon>Ploima</taxon>
        <taxon>Brachionidae</taxon>
        <taxon>Brachionus</taxon>
    </lineage>
</organism>
<comment type="catalytic activity">
    <reaction evidence="1">
        <text>Preferential cleavage: Arg-|-Xaa, Lys-|-Xaa.</text>
        <dbReference type="EC" id="3.4.21.10"/>
    </reaction>
</comment>
<dbReference type="PROSITE" id="PS00135">
    <property type="entry name" value="TRYPSIN_SER"/>
    <property type="match status" value="1"/>
</dbReference>
<feature type="domain" description="Peptidase S1" evidence="8">
    <location>
        <begin position="166"/>
        <end position="438"/>
    </location>
</feature>
<dbReference type="FunFam" id="2.40.10.10:FF:000002">
    <property type="entry name" value="Transmembrane protease serine"/>
    <property type="match status" value="1"/>
</dbReference>
<reference evidence="9" key="1">
    <citation type="submission" date="2021-02" db="EMBL/GenBank/DDBJ databases">
        <authorList>
            <person name="Nowell W R."/>
        </authorList>
    </citation>
    <scope>NUCLEOTIDE SEQUENCE</scope>
    <source>
        <strain evidence="9">Ploen Becks lab</strain>
    </source>
</reference>
<evidence type="ECO:0000256" key="7">
    <source>
        <dbReference type="SAM" id="Phobius"/>
    </source>
</evidence>
<dbReference type="GO" id="GO:0004252">
    <property type="term" value="F:serine-type endopeptidase activity"/>
    <property type="evidence" value="ECO:0007669"/>
    <property type="project" value="InterPro"/>
</dbReference>
<dbReference type="InterPro" id="IPR009003">
    <property type="entry name" value="Peptidase_S1_PA"/>
</dbReference>
<dbReference type="CDD" id="cd00190">
    <property type="entry name" value="Tryp_SPc"/>
    <property type="match status" value="1"/>
</dbReference>
<dbReference type="GO" id="GO:0007340">
    <property type="term" value="P:acrosome reaction"/>
    <property type="evidence" value="ECO:0007669"/>
    <property type="project" value="TreeGrafter"/>
</dbReference>
<dbReference type="InterPro" id="IPR001254">
    <property type="entry name" value="Trypsin_dom"/>
</dbReference>
<feature type="transmembrane region" description="Helical" evidence="7">
    <location>
        <begin position="104"/>
        <end position="128"/>
    </location>
</feature>
<dbReference type="GO" id="GO:0006508">
    <property type="term" value="P:proteolysis"/>
    <property type="evidence" value="ECO:0007669"/>
    <property type="project" value="InterPro"/>
</dbReference>
<feature type="region of interest" description="Disordered" evidence="6">
    <location>
        <begin position="71"/>
        <end position="97"/>
    </location>
</feature>
<feature type="compositionally biased region" description="Polar residues" evidence="6">
    <location>
        <begin position="74"/>
        <end position="97"/>
    </location>
</feature>
<evidence type="ECO:0000256" key="5">
    <source>
        <dbReference type="ARBA" id="ARBA00024195"/>
    </source>
</evidence>
<dbReference type="Pfam" id="PF00089">
    <property type="entry name" value="Trypsin"/>
    <property type="match status" value="1"/>
</dbReference>
<sequence>MSDHDLIDFVLPVIPQSLSSNRLPSLKQLLPSYDEAILQNLDKIPDSADGHISNLFSTQIKSKAYKPLPAIQPKVNSKGSNSARVKPTGNSKSAKNSPNRKCKIITILIILISIILIAVIATVIGVVVSENNKSSNISSSLLNNCPYGYQGSKCDECGVRYNSNKIIGGSESQSNSWPSIVFIVFKFNFLFYKDGAIKSGFNISLCAGTLINRNTVLTAANCYPKTIIHSEAGVVSVQINSFHLTIGSMFTVYLGTNDMTGATQLLNPSTGIKIGVNSFTIHPEYNASSNLNDIGIIKLEKEVDLTNSIQISCLPMSEKYPTRVDIDAWIAGWGVTSYLSSTLPVKLREANIKIHESSMCNTASSRNWDSQICAGKYDGSVDTCQGDSGGPLVIKDFVNGKEKFILIGLASNGDGCGRTGKPGVYTRVGYFLNWISKF</sequence>
<dbReference type="OrthoDB" id="10004439at2759"/>
<dbReference type="PANTHER" id="PTHR24252">
    <property type="entry name" value="ACROSIN-RELATED"/>
    <property type="match status" value="1"/>
</dbReference>
<protein>
    <recommendedName>
        <fullName evidence="3">Acrosin</fullName>
        <ecNumber evidence="2">3.4.21.10</ecNumber>
    </recommendedName>
</protein>
<dbReference type="InterPro" id="IPR043504">
    <property type="entry name" value="Peptidase_S1_PA_chymotrypsin"/>
</dbReference>
<evidence type="ECO:0000256" key="3">
    <source>
        <dbReference type="ARBA" id="ARBA00017161"/>
    </source>
</evidence>
<evidence type="ECO:0000259" key="8">
    <source>
        <dbReference type="PROSITE" id="PS50240"/>
    </source>
</evidence>
<keyword evidence="7" id="KW-0472">Membrane</keyword>
<dbReference type="Gene3D" id="2.40.10.10">
    <property type="entry name" value="Trypsin-like serine proteases"/>
    <property type="match status" value="1"/>
</dbReference>
<evidence type="ECO:0000256" key="6">
    <source>
        <dbReference type="SAM" id="MobiDB-lite"/>
    </source>
</evidence>